<feature type="compositionally biased region" description="Polar residues" evidence="1">
    <location>
        <begin position="125"/>
        <end position="138"/>
    </location>
</feature>
<accession>A0A9J5X3W4</accession>
<dbReference type="AlphaFoldDB" id="A0A9J5X3W4"/>
<name>A0A9J5X3W4_SOLCO</name>
<dbReference type="EMBL" id="JACXVP010000010">
    <property type="protein sequence ID" value="KAG5581910.1"/>
    <property type="molecule type" value="Genomic_DNA"/>
</dbReference>
<dbReference type="OrthoDB" id="1305343at2759"/>
<comment type="caution">
    <text evidence="2">The sequence shown here is derived from an EMBL/GenBank/DDBJ whole genome shotgun (WGS) entry which is preliminary data.</text>
</comment>
<evidence type="ECO:0000313" key="2">
    <source>
        <dbReference type="EMBL" id="KAG5581910.1"/>
    </source>
</evidence>
<proteinExistence type="predicted"/>
<evidence type="ECO:0000256" key="1">
    <source>
        <dbReference type="SAM" id="MobiDB-lite"/>
    </source>
</evidence>
<sequence length="206" mass="22834">MSFEMITLRFYHGGVMKIEKKDTRGNHIIVEELMKIKSDYDTTLIAKCLSHGDILDYFVCHFVVDPVLVPHSLKYGESGVGEGTSQNSGPNASFNAELEPTYEAQENASNSASNHASANSNTSSRVQSFTPPNTLPPTHQNPTLSILLLIQLLTLESLNGGFNGSGVHEALRSFREENSKRKIRKKGERALLHDHIKLGIEKRARC</sequence>
<feature type="compositionally biased region" description="Low complexity" evidence="1">
    <location>
        <begin position="107"/>
        <end position="124"/>
    </location>
</feature>
<organism evidence="2 3">
    <name type="scientific">Solanum commersonii</name>
    <name type="common">Commerson's wild potato</name>
    <name type="synonym">Commerson's nightshade</name>
    <dbReference type="NCBI Taxonomy" id="4109"/>
    <lineage>
        <taxon>Eukaryota</taxon>
        <taxon>Viridiplantae</taxon>
        <taxon>Streptophyta</taxon>
        <taxon>Embryophyta</taxon>
        <taxon>Tracheophyta</taxon>
        <taxon>Spermatophyta</taxon>
        <taxon>Magnoliopsida</taxon>
        <taxon>eudicotyledons</taxon>
        <taxon>Gunneridae</taxon>
        <taxon>Pentapetalae</taxon>
        <taxon>asterids</taxon>
        <taxon>lamiids</taxon>
        <taxon>Solanales</taxon>
        <taxon>Solanaceae</taxon>
        <taxon>Solanoideae</taxon>
        <taxon>Solaneae</taxon>
        <taxon>Solanum</taxon>
    </lineage>
</organism>
<gene>
    <name evidence="2" type="ORF">H5410_052537</name>
</gene>
<evidence type="ECO:0000313" key="3">
    <source>
        <dbReference type="Proteomes" id="UP000824120"/>
    </source>
</evidence>
<feature type="region of interest" description="Disordered" evidence="1">
    <location>
        <begin position="103"/>
        <end position="138"/>
    </location>
</feature>
<protein>
    <submittedName>
        <fullName evidence="2">Uncharacterized protein</fullName>
    </submittedName>
</protein>
<keyword evidence="3" id="KW-1185">Reference proteome</keyword>
<dbReference type="Proteomes" id="UP000824120">
    <property type="component" value="Chromosome 10"/>
</dbReference>
<reference evidence="2 3" key="1">
    <citation type="submission" date="2020-09" db="EMBL/GenBank/DDBJ databases">
        <title>De no assembly of potato wild relative species, Solanum commersonii.</title>
        <authorList>
            <person name="Cho K."/>
        </authorList>
    </citation>
    <scope>NUCLEOTIDE SEQUENCE [LARGE SCALE GENOMIC DNA]</scope>
    <source>
        <strain evidence="2">LZ3.2</strain>
        <tissue evidence="2">Leaf</tissue>
    </source>
</reference>